<protein>
    <submittedName>
        <fullName evidence="10">Phosphatidylinositol 3-kinase regulatory subunit alpha-like</fullName>
    </submittedName>
</protein>
<dbReference type="InterPro" id="IPR001660">
    <property type="entry name" value="SAM"/>
</dbReference>
<feature type="compositionally biased region" description="Low complexity" evidence="5">
    <location>
        <begin position="1"/>
        <end position="11"/>
    </location>
</feature>
<dbReference type="PROSITE" id="PS00479">
    <property type="entry name" value="ZF_DAG_PE_1"/>
    <property type="match status" value="1"/>
</dbReference>
<evidence type="ECO:0000259" key="7">
    <source>
        <dbReference type="PROSITE" id="PS50081"/>
    </source>
</evidence>
<dbReference type="CDD" id="cd00159">
    <property type="entry name" value="RhoGAP"/>
    <property type="match status" value="1"/>
</dbReference>
<dbReference type="PROSITE" id="PS50001">
    <property type="entry name" value="SH2"/>
    <property type="match status" value="2"/>
</dbReference>
<dbReference type="PROSITE" id="PS50238">
    <property type="entry name" value="RHOGAP"/>
    <property type="match status" value="1"/>
</dbReference>
<dbReference type="GO" id="GO:0046872">
    <property type="term" value="F:metal ion binding"/>
    <property type="evidence" value="ECO:0007669"/>
    <property type="project" value="UniProtKB-KW"/>
</dbReference>
<evidence type="ECO:0000256" key="3">
    <source>
        <dbReference type="ARBA" id="ARBA00022833"/>
    </source>
</evidence>
<dbReference type="PRINTS" id="PR00401">
    <property type="entry name" value="SH2DOMAIN"/>
</dbReference>
<dbReference type="CDD" id="cd20830">
    <property type="entry name" value="C1_PIK3R-like_rpt2"/>
    <property type="match status" value="1"/>
</dbReference>
<dbReference type="PANTHER" id="PTHR46075">
    <property type="entry name" value="CHIMERIN FAMILY MEMBER"/>
    <property type="match status" value="1"/>
</dbReference>
<dbReference type="PANTHER" id="PTHR46075:SF5">
    <property type="entry name" value="PHOSPHATIDYLINOSITOL 3-KINASE REGULATORY SUBUNIT ALPHA"/>
    <property type="match status" value="1"/>
</dbReference>
<dbReference type="EMBL" id="IACF01000920">
    <property type="protein sequence ID" value="LAB66656.1"/>
    <property type="molecule type" value="mRNA"/>
</dbReference>
<dbReference type="AlphaFoldDB" id="A0A2P2HYG6"/>
<dbReference type="SUPFAM" id="SSF48350">
    <property type="entry name" value="GTPase activation domain, GAP"/>
    <property type="match status" value="1"/>
</dbReference>
<dbReference type="InterPro" id="IPR051854">
    <property type="entry name" value="Rho-type_GAP"/>
</dbReference>
<dbReference type="InterPro" id="IPR008936">
    <property type="entry name" value="Rho_GTPase_activation_prot"/>
</dbReference>
<evidence type="ECO:0000256" key="5">
    <source>
        <dbReference type="SAM" id="MobiDB-lite"/>
    </source>
</evidence>
<dbReference type="SMART" id="SM00109">
    <property type="entry name" value="C1"/>
    <property type="match status" value="1"/>
</dbReference>
<dbReference type="PROSITE" id="PS50105">
    <property type="entry name" value="SAM_DOMAIN"/>
    <property type="match status" value="1"/>
</dbReference>
<organism evidence="10">
    <name type="scientific">Hirondellea gigas</name>
    <dbReference type="NCBI Taxonomy" id="1518452"/>
    <lineage>
        <taxon>Eukaryota</taxon>
        <taxon>Metazoa</taxon>
        <taxon>Ecdysozoa</taxon>
        <taxon>Arthropoda</taxon>
        <taxon>Crustacea</taxon>
        <taxon>Multicrustacea</taxon>
        <taxon>Malacostraca</taxon>
        <taxon>Eumalacostraca</taxon>
        <taxon>Peracarida</taxon>
        <taxon>Amphipoda</taxon>
        <taxon>Amphilochidea</taxon>
        <taxon>Lysianassida</taxon>
        <taxon>Lysianassidira</taxon>
        <taxon>Lysianassoidea</taxon>
        <taxon>Lysianassidae</taxon>
        <taxon>Hirondellea</taxon>
    </lineage>
</organism>
<dbReference type="InterPro" id="IPR046349">
    <property type="entry name" value="C1-like_sf"/>
</dbReference>
<dbReference type="Gene3D" id="1.10.287.1490">
    <property type="match status" value="1"/>
</dbReference>
<dbReference type="Pfam" id="PF00017">
    <property type="entry name" value="SH2"/>
    <property type="match status" value="2"/>
</dbReference>
<reference evidence="10" key="1">
    <citation type="journal article" date="2018" name="Biosci. Biotechnol. Biochem.">
        <title>Polysaccharide hydrolase of the hadal zone amphipods Hirondellea gigas.</title>
        <authorList>
            <person name="Kobayashi H."/>
            <person name="Nagahama T."/>
            <person name="Arai W."/>
            <person name="Sasagawa Y."/>
            <person name="Umeda M."/>
            <person name="Hayashi T."/>
            <person name="Nikaido I."/>
            <person name="Watanabe H."/>
            <person name="Oguri K."/>
            <person name="Kitazato H."/>
            <person name="Fujioka K."/>
            <person name="Kido Y."/>
            <person name="Takami H."/>
        </authorList>
    </citation>
    <scope>NUCLEOTIDE SEQUENCE</scope>
    <source>
        <tissue evidence="10">Whole body</tissue>
    </source>
</reference>
<feature type="region of interest" description="Disordered" evidence="5">
    <location>
        <begin position="1"/>
        <end position="66"/>
    </location>
</feature>
<feature type="domain" description="SAM" evidence="8">
    <location>
        <begin position="243"/>
        <end position="306"/>
    </location>
</feature>
<keyword evidence="1" id="KW-0343">GTPase activation</keyword>
<evidence type="ECO:0000259" key="6">
    <source>
        <dbReference type="PROSITE" id="PS50001"/>
    </source>
</evidence>
<dbReference type="InterPro" id="IPR036860">
    <property type="entry name" value="SH2_dom_sf"/>
</dbReference>
<dbReference type="SUPFAM" id="SSF47769">
    <property type="entry name" value="SAM/Pointed domain"/>
    <property type="match status" value="1"/>
</dbReference>
<dbReference type="InterPro" id="IPR002219">
    <property type="entry name" value="PKC_DAG/PE"/>
</dbReference>
<evidence type="ECO:0000313" key="10">
    <source>
        <dbReference type="EMBL" id="LAB66656.1"/>
    </source>
</evidence>
<dbReference type="Gene3D" id="3.30.60.20">
    <property type="match status" value="1"/>
</dbReference>
<dbReference type="Gene3D" id="1.10.555.10">
    <property type="entry name" value="Rho GTPase activation protein"/>
    <property type="match status" value="1"/>
</dbReference>
<dbReference type="PRINTS" id="PR00678">
    <property type="entry name" value="PI3KINASEP85"/>
</dbReference>
<proteinExistence type="evidence at transcript level"/>
<evidence type="ECO:0000259" key="9">
    <source>
        <dbReference type="PROSITE" id="PS50238"/>
    </source>
</evidence>
<dbReference type="Pfam" id="PF00620">
    <property type="entry name" value="RhoGAP"/>
    <property type="match status" value="1"/>
</dbReference>
<evidence type="ECO:0000256" key="2">
    <source>
        <dbReference type="ARBA" id="ARBA00022723"/>
    </source>
</evidence>
<keyword evidence="4" id="KW-0727">SH2 domain</keyword>
<feature type="domain" description="Phorbol-ester/DAG-type" evidence="7">
    <location>
        <begin position="329"/>
        <end position="379"/>
    </location>
</feature>
<dbReference type="SUPFAM" id="SSF55550">
    <property type="entry name" value="SH2 domain"/>
    <property type="match status" value="2"/>
</dbReference>
<sequence length="1034" mass="115464">MSTSSNSDNNNMLDKGLSSNICESMKARLIPSPPLTSGGSSPPSLSSSPPSTDPENNLNKTQGEKGMYWDKPVLNIDHRNYTLKTPPSSYLNRGGGVGVNSNNTSSSDVFVNVTGSQEQQQIRYSADLRLATAVINCSNCRPISPVTSSTTTTTCGGGACVTSKTFVVPTTTSPSSAASTTASVSGGNKITHTISSLFPLVECRGCFHNECAPYCNYHQCKRPQHQDISQVSPALIDVPLVEWSAGNVVDWMAALNLSPYTELFKAKDIKGADLITLDREKLGNMGINDEYHQQSILVCISQLQNDGKRSDEDMGPGLVAKDCNTPASHHALRPHSFSKLHTCDKCGQFLRGFVHQGQYCSDCDLIVHRTCAVTGLPPCSPKSSMKQRIMLSSVFGLSLCSQVTAPDSMAPLLLVRFCDELVQRARSTPSLCLYRLYRTPPTKEALNNLRQECDDVYPDFYKLELNGHDSHTIAYLVKRFLQELPEPVIPEQCYESFVEAARSISSEEDCLKYFAQLLTNFPKHHYDTIKYLMIHFLQLCELQVSRGNKAPPTILIRSICHVIMRPPWEKIIELARNTEAHMRVLEVLLRRIDWGVPVPTFDTAPVLPPRPPLSSNNPMSPTSPPQTYAGASNLSMPEFVPSASLDRSTCRQLQEAEWYWGAISREQVNLLMKDAKDGTFLVRDASTGNKEYTLTLRKGGTNKLIKIFHNNGSYGFTEPFSFSSVVELVNYCCEKSLSKFNKTLDIRLLYPVSKYALHKESDINADEVQQKITDINRDLKEKQAHHDQYFAAQEQMSQKLAAVRQGLDAYNETISWMDVHLDIHSKCLAEAQPHEKNDLIDNRKVIQGRLDHVLRAMAAHQQIVGQQWDEFRLLERQVVLLRGDLNKLHNSRKELINILVSKGISSEKFDLEPGNQQTMEMSQDVFNEGTWLFEVCTRDDATRLLTGKPDGTFLVRTRQHGNYALSISCGNEVQHCLIYRSEGGYGFAEPYLIYGSLKELVIHYSRNSLLIHNDLLNTPLTYPVNSVKSPNASS</sequence>
<dbReference type="InterPro" id="IPR000980">
    <property type="entry name" value="SH2"/>
</dbReference>
<dbReference type="InterPro" id="IPR000198">
    <property type="entry name" value="RhoGAP_dom"/>
</dbReference>
<dbReference type="GO" id="GO:0005096">
    <property type="term" value="F:GTPase activator activity"/>
    <property type="evidence" value="ECO:0007669"/>
    <property type="project" value="UniProtKB-KW"/>
</dbReference>
<dbReference type="Pfam" id="PF16454">
    <property type="entry name" value="PI3K_P85_iSH2"/>
    <property type="match status" value="1"/>
</dbReference>
<feature type="compositionally biased region" description="Low complexity" evidence="5">
    <location>
        <begin position="35"/>
        <end position="50"/>
    </location>
</feature>
<feature type="domain" description="SH2" evidence="6">
    <location>
        <begin position="658"/>
        <end position="752"/>
    </location>
</feature>
<dbReference type="SMART" id="SM00454">
    <property type="entry name" value="SAM"/>
    <property type="match status" value="1"/>
</dbReference>
<feature type="domain" description="SH2" evidence="6">
    <location>
        <begin position="931"/>
        <end position="1024"/>
    </location>
</feature>
<evidence type="ECO:0000256" key="1">
    <source>
        <dbReference type="ARBA" id="ARBA00022468"/>
    </source>
</evidence>
<feature type="domain" description="Rho-GAP" evidence="9">
    <location>
        <begin position="397"/>
        <end position="596"/>
    </location>
</feature>
<dbReference type="Gene3D" id="3.30.505.10">
    <property type="entry name" value="SH2 domain"/>
    <property type="match status" value="2"/>
</dbReference>
<dbReference type="FunFam" id="3.30.505.10:FF:000100">
    <property type="entry name" value="phosphatidylinositol 3-kinase regulatory subunit gamma"/>
    <property type="match status" value="1"/>
</dbReference>
<dbReference type="Pfam" id="PF00130">
    <property type="entry name" value="C1_1"/>
    <property type="match status" value="1"/>
</dbReference>
<dbReference type="PROSITE" id="PS50081">
    <property type="entry name" value="ZF_DAG_PE_2"/>
    <property type="match status" value="1"/>
</dbReference>
<evidence type="ECO:0000256" key="4">
    <source>
        <dbReference type="PROSITE-ProRule" id="PRU00191"/>
    </source>
</evidence>
<dbReference type="SUPFAM" id="SSF57889">
    <property type="entry name" value="Cysteine-rich domain"/>
    <property type="match status" value="1"/>
</dbReference>
<keyword evidence="2" id="KW-0479">Metal-binding</keyword>
<dbReference type="Gene3D" id="1.10.150.50">
    <property type="entry name" value="Transcription Factor, Ets-1"/>
    <property type="match status" value="1"/>
</dbReference>
<keyword evidence="3" id="KW-0862">Zinc</keyword>
<dbReference type="GO" id="GO:0007165">
    <property type="term" value="P:signal transduction"/>
    <property type="evidence" value="ECO:0007669"/>
    <property type="project" value="InterPro"/>
</dbReference>
<feature type="region of interest" description="Disordered" evidence="5">
    <location>
        <begin position="607"/>
        <end position="628"/>
    </location>
</feature>
<dbReference type="SMART" id="SM00252">
    <property type="entry name" value="SH2"/>
    <property type="match status" value="2"/>
</dbReference>
<name>A0A2P2HYG6_9CRUS</name>
<dbReference type="FunFam" id="3.30.505.10:FF:000080">
    <property type="entry name" value="Pi3K21B, isoform C"/>
    <property type="match status" value="1"/>
</dbReference>
<evidence type="ECO:0000259" key="8">
    <source>
        <dbReference type="PROSITE" id="PS50105"/>
    </source>
</evidence>
<accession>A0A2P2HYG6</accession>
<dbReference type="Pfam" id="PF07647">
    <property type="entry name" value="SAM_2"/>
    <property type="match status" value="1"/>
</dbReference>
<dbReference type="InterPro" id="IPR032498">
    <property type="entry name" value="PI3K_P85_iSH2"/>
</dbReference>
<dbReference type="SMART" id="SM00324">
    <property type="entry name" value="RhoGAP"/>
    <property type="match status" value="1"/>
</dbReference>
<dbReference type="InterPro" id="IPR013761">
    <property type="entry name" value="SAM/pointed_sf"/>
</dbReference>